<keyword evidence="1" id="KW-0880">Kelch repeat</keyword>
<dbReference type="SMART" id="SM00612">
    <property type="entry name" value="Kelch"/>
    <property type="match status" value="2"/>
</dbReference>
<dbReference type="PIRSF" id="PIRSF037037">
    <property type="entry name" value="Kelch-like_protein_gigaxonin"/>
    <property type="match status" value="1"/>
</dbReference>
<dbReference type="Proteomes" id="UP001208570">
    <property type="component" value="Unassembled WGS sequence"/>
</dbReference>
<feature type="domain" description="BTB" evidence="4">
    <location>
        <begin position="52"/>
        <end position="120"/>
    </location>
</feature>
<name>A0AAD9J1G1_9ANNE</name>
<dbReference type="Gene3D" id="2.120.10.80">
    <property type="entry name" value="Kelch-type beta propeller"/>
    <property type="match status" value="1"/>
</dbReference>
<dbReference type="PANTHER" id="PTHR24412:SF498">
    <property type="entry name" value="KELCH-LIKE PROTEIN 26 ISOFORM X1"/>
    <property type="match status" value="1"/>
</dbReference>
<proteinExistence type="predicted"/>
<dbReference type="InterPro" id="IPR011705">
    <property type="entry name" value="BACK"/>
</dbReference>
<gene>
    <name evidence="5" type="ORF">LSH36_721g02019</name>
</gene>
<dbReference type="InterPro" id="IPR015915">
    <property type="entry name" value="Kelch-typ_b-propeller"/>
</dbReference>
<dbReference type="Gene3D" id="3.30.710.10">
    <property type="entry name" value="Potassium Channel Kv1.1, Chain A"/>
    <property type="match status" value="1"/>
</dbReference>
<dbReference type="Pfam" id="PF00651">
    <property type="entry name" value="BTB"/>
    <property type="match status" value="1"/>
</dbReference>
<evidence type="ECO:0000259" key="4">
    <source>
        <dbReference type="PROSITE" id="PS50097"/>
    </source>
</evidence>
<dbReference type="InterPro" id="IPR000210">
    <property type="entry name" value="BTB/POZ_dom"/>
</dbReference>
<dbReference type="Pfam" id="PF24681">
    <property type="entry name" value="Kelch_KLHDC2_KLHL20_DRC7"/>
    <property type="match status" value="1"/>
</dbReference>
<reference evidence="5" key="1">
    <citation type="journal article" date="2023" name="Mol. Biol. Evol.">
        <title>Third-Generation Sequencing Reveals the Adaptive Role of the Epigenome in Three Deep-Sea Polychaetes.</title>
        <authorList>
            <person name="Perez M."/>
            <person name="Aroh O."/>
            <person name="Sun Y."/>
            <person name="Lan Y."/>
            <person name="Juniper S.K."/>
            <person name="Young C.R."/>
            <person name="Angers B."/>
            <person name="Qian P.Y."/>
        </authorList>
    </citation>
    <scope>NUCLEOTIDE SEQUENCE</scope>
    <source>
        <strain evidence="5">P08H-3</strain>
    </source>
</reference>
<dbReference type="InterPro" id="IPR006652">
    <property type="entry name" value="Kelch_1"/>
</dbReference>
<comment type="caution">
    <text evidence="5">The sequence shown here is derived from an EMBL/GenBank/DDBJ whole genome shotgun (WGS) entry which is preliminary data.</text>
</comment>
<dbReference type="InterPro" id="IPR017096">
    <property type="entry name" value="BTB-kelch_protein"/>
</dbReference>
<evidence type="ECO:0000313" key="5">
    <source>
        <dbReference type="EMBL" id="KAK2144901.1"/>
    </source>
</evidence>
<feature type="region of interest" description="Disordered" evidence="3">
    <location>
        <begin position="592"/>
        <end position="618"/>
    </location>
</feature>
<dbReference type="AlphaFoldDB" id="A0AAD9J1G1"/>
<dbReference type="Pfam" id="PF07707">
    <property type="entry name" value="BACK"/>
    <property type="match status" value="1"/>
</dbReference>
<organism evidence="5 6">
    <name type="scientific">Paralvinella palmiformis</name>
    <dbReference type="NCBI Taxonomy" id="53620"/>
    <lineage>
        <taxon>Eukaryota</taxon>
        <taxon>Metazoa</taxon>
        <taxon>Spiralia</taxon>
        <taxon>Lophotrochozoa</taxon>
        <taxon>Annelida</taxon>
        <taxon>Polychaeta</taxon>
        <taxon>Sedentaria</taxon>
        <taxon>Canalipalpata</taxon>
        <taxon>Terebellida</taxon>
        <taxon>Terebelliformia</taxon>
        <taxon>Alvinellidae</taxon>
        <taxon>Paralvinella</taxon>
    </lineage>
</organism>
<dbReference type="EMBL" id="JAODUP010000721">
    <property type="protein sequence ID" value="KAK2144901.1"/>
    <property type="molecule type" value="Genomic_DNA"/>
</dbReference>
<keyword evidence="6" id="KW-1185">Reference proteome</keyword>
<evidence type="ECO:0000313" key="6">
    <source>
        <dbReference type="Proteomes" id="UP001208570"/>
    </source>
</evidence>
<dbReference type="InterPro" id="IPR011333">
    <property type="entry name" value="SKP1/BTB/POZ_sf"/>
</dbReference>
<sequence>MASQAWKKILIQRDKVTKTSQQFYTTSCVLQNQNGLQILQNLKKFRASGLLTDVAVCIDDIKFNCHKVVLSAASPYFKALFEHSNTDTQLIHTITLETVSAGGFMALEDYIYGSELNITLDNVVEVLEAADFLQFREVVEVCSDVLLQHIDLDNCIAMEQLGSAHMCQSLANASYDYIISHMEQIQDSQDFRSLSLDVFLHILSDEKFVYRCHLDVVGCICRWVKCDVEVRSASLNSLVKGWSLTVEQFRHLSEDYPFLTKVQHLLVKEQVYDILDARPVDCHNVPVIVPRDTVSSKTSLLYYLDMETQRWCYLTSLPFTKRSMYSVAAYRNCIYVCGGEEDQAPTNEVMAFDERTRRWSDRTPMLKKRYNHSSAVLLNRLYVVGGMNVDQRHLRKDAEEYSALTDQWTRLPNLLSVEGIGRCAVVPLGEYLHVLGGVQSTTMDNRIVKKQHMMCQYYDPHKGRWEHNNKLSVYQVTRNIKIGMGDCLAYRGLLLIIDEDSKGRKTKIYNPVTQSVEDFTRSHGVHRFGGYMIMDDILYCTGGMSDKFRANDLVHCKDLTEINSPWQMGPSMVQCLSHHACITIGLHNSEQSRLAGTHSEGGQNKTVTATGEGAFTRL</sequence>
<dbReference type="SUPFAM" id="SSF117281">
    <property type="entry name" value="Kelch motif"/>
    <property type="match status" value="1"/>
</dbReference>
<protein>
    <recommendedName>
        <fullName evidence="4">BTB domain-containing protein</fullName>
    </recommendedName>
</protein>
<accession>A0AAD9J1G1</accession>
<evidence type="ECO:0000256" key="2">
    <source>
        <dbReference type="ARBA" id="ARBA00022737"/>
    </source>
</evidence>
<dbReference type="SUPFAM" id="SSF54695">
    <property type="entry name" value="POZ domain"/>
    <property type="match status" value="1"/>
</dbReference>
<keyword evidence="2" id="KW-0677">Repeat</keyword>
<dbReference type="SMART" id="SM00875">
    <property type="entry name" value="BACK"/>
    <property type="match status" value="1"/>
</dbReference>
<evidence type="ECO:0000256" key="1">
    <source>
        <dbReference type="ARBA" id="ARBA00022441"/>
    </source>
</evidence>
<evidence type="ECO:0000256" key="3">
    <source>
        <dbReference type="SAM" id="MobiDB-lite"/>
    </source>
</evidence>
<dbReference type="SMART" id="SM00225">
    <property type="entry name" value="BTB"/>
    <property type="match status" value="1"/>
</dbReference>
<dbReference type="PROSITE" id="PS50097">
    <property type="entry name" value="BTB"/>
    <property type="match status" value="1"/>
</dbReference>
<dbReference type="Gene3D" id="1.25.40.420">
    <property type="match status" value="1"/>
</dbReference>
<dbReference type="PANTHER" id="PTHR24412">
    <property type="entry name" value="KELCH PROTEIN"/>
    <property type="match status" value="1"/>
</dbReference>
<feature type="compositionally biased region" description="Polar residues" evidence="3">
    <location>
        <begin position="592"/>
        <end position="609"/>
    </location>
</feature>